<evidence type="ECO:0000313" key="1">
    <source>
        <dbReference type="EMBL" id="KAG5653210.1"/>
    </source>
</evidence>
<dbReference type="OrthoDB" id="421374at2759"/>
<comment type="caution">
    <text evidence="1">The sequence shown here is derived from an EMBL/GenBank/DDBJ whole genome shotgun (WGS) entry which is preliminary data.</text>
</comment>
<protein>
    <submittedName>
        <fullName evidence="1">Uncharacterized protein</fullName>
    </submittedName>
</protein>
<reference evidence="1" key="1">
    <citation type="submission" date="2021-02" db="EMBL/GenBank/DDBJ databases">
        <authorList>
            <person name="Nieuwenhuis M."/>
            <person name="Van De Peppel L.J.J."/>
        </authorList>
    </citation>
    <scope>NUCLEOTIDE SEQUENCE</scope>
    <source>
        <strain evidence="1">D49</strain>
    </source>
</reference>
<sequence>MNRITGLASYDGSSSFIWIQEYVTNHHLPSTKTEWLLHSRASRPADFSYKHDAKHSSTLLVSGMWDDLDDDNAIIRELEEVLSEAKPAAGLAPLHLLRPFFFRLRDKAKLSILHPRILEILKLQDGDHSANVQVPAWPDMIPGIRTEFRTSLAQHLFGWDVLLQLRMRLSFADFTWKHADSEEKQNQCGEVAQALLTAISHRVLRTIIRHLVAAVNLLTSNDIAFVLRMVVQSLLPGSPKDLSDEALMSYVRHVELKYPYRTSPLLSVQTATHGRAARSLHSSSQLHWFAHALAAAARRFFHSQRLIHINKIGYQKQQGAGLWRSFSKLFIGVCFVTTVS</sequence>
<gene>
    <name evidence="1" type="ORF">H0H81_001687</name>
</gene>
<keyword evidence="2" id="KW-1185">Reference proteome</keyword>
<evidence type="ECO:0000313" key="2">
    <source>
        <dbReference type="Proteomes" id="UP000717328"/>
    </source>
</evidence>
<name>A0A9P7GPT0_9AGAR</name>
<organism evidence="1 2">
    <name type="scientific">Sphagnurus paluster</name>
    <dbReference type="NCBI Taxonomy" id="117069"/>
    <lineage>
        <taxon>Eukaryota</taxon>
        <taxon>Fungi</taxon>
        <taxon>Dikarya</taxon>
        <taxon>Basidiomycota</taxon>
        <taxon>Agaricomycotina</taxon>
        <taxon>Agaricomycetes</taxon>
        <taxon>Agaricomycetidae</taxon>
        <taxon>Agaricales</taxon>
        <taxon>Tricholomatineae</taxon>
        <taxon>Lyophyllaceae</taxon>
        <taxon>Sphagnurus</taxon>
    </lineage>
</organism>
<reference evidence="1" key="2">
    <citation type="submission" date="2021-10" db="EMBL/GenBank/DDBJ databases">
        <title>Phylogenomics reveals ancestral predisposition of the termite-cultivated fungus Termitomyces towards a domesticated lifestyle.</title>
        <authorList>
            <person name="Auxier B."/>
            <person name="Grum-Grzhimaylo A."/>
            <person name="Cardenas M.E."/>
            <person name="Lodge J.D."/>
            <person name="Laessoe T."/>
            <person name="Pedersen O."/>
            <person name="Smith M.E."/>
            <person name="Kuyper T.W."/>
            <person name="Franco-Molano E.A."/>
            <person name="Baroni T.J."/>
            <person name="Aanen D.K."/>
        </authorList>
    </citation>
    <scope>NUCLEOTIDE SEQUENCE</scope>
    <source>
        <strain evidence="1">D49</strain>
    </source>
</reference>
<dbReference type="Proteomes" id="UP000717328">
    <property type="component" value="Unassembled WGS sequence"/>
</dbReference>
<proteinExistence type="predicted"/>
<accession>A0A9P7GPT0</accession>
<dbReference type="EMBL" id="JABCKI010000066">
    <property type="protein sequence ID" value="KAG5653210.1"/>
    <property type="molecule type" value="Genomic_DNA"/>
</dbReference>
<dbReference type="AlphaFoldDB" id="A0A9P7GPT0"/>